<name>A0AAW8Q171_VIBPH</name>
<dbReference type="Gene3D" id="3.40.220.10">
    <property type="entry name" value="Leucine Aminopeptidase, subunit E, domain 1"/>
    <property type="match status" value="1"/>
</dbReference>
<dbReference type="AlphaFoldDB" id="A0AAW8Q171"/>
<gene>
    <name evidence="2" type="ORF">QX249_12130</name>
</gene>
<evidence type="ECO:0000259" key="1">
    <source>
        <dbReference type="PROSITE" id="PS51154"/>
    </source>
</evidence>
<reference evidence="2" key="1">
    <citation type="submission" date="2023-06" db="EMBL/GenBank/DDBJ databases">
        <title>Genomic Diversity of Vibrio spp. and Metagenomic Analysis of Pathogens in Florida Gulf Coastal Waters Following Hurricane Ian.</title>
        <authorList>
            <person name="Brumfield K.D."/>
        </authorList>
    </citation>
    <scope>NUCLEOTIDE SEQUENCE</scope>
    <source>
        <strain evidence="2">WBS2B-138</strain>
    </source>
</reference>
<dbReference type="InterPro" id="IPR002589">
    <property type="entry name" value="Macro_dom"/>
</dbReference>
<organism evidence="2 3">
    <name type="scientific">Vibrio parahaemolyticus</name>
    <dbReference type="NCBI Taxonomy" id="670"/>
    <lineage>
        <taxon>Bacteria</taxon>
        <taxon>Pseudomonadati</taxon>
        <taxon>Pseudomonadota</taxon>
        <taxon>Gammaproteobacteria</taxon>
        <taxon>Vibrionales</taxon>
        <taxon>Vibrionaceae</taxon>
        <taxon>Vibrio</taxon>
    </lineage>
</organism>
<proteinExistence type="predicted"/>
<dbReference type="SUPFAM" id="SSF52949">
    <property type="entry name" value="Macro domain-like"/>
    <property type="match status" value="1"/>
</dbReference>
<comment type="caution">
    <text evidence="2">The sequence shown here is derived from an EMBL/GenBank/DDBJ whole genome shotgun (WGS) entry which is preliminary data.</text>
</comment>
<dbReference type="InterPro" id="IPR043472">
    <property type="entry name" value="Macro_dom-like"/>
</dbReference>
<accession>A0AAW8Q171</accession>
<feature type="domain" description="Macro" evidence="1">
    <location>
        <begin position="1"/>
        <end position="153"/>
    </location>
</feature>
<evidence type="ECO:0000313" key="2">
    <source>
        <dbReference type="EMBL" id="MDS1821410.1"/>
    </source>
</evidence>
<protein>
    <submittedName>
        <fullName evidence="2">Phosphatase</fullName>
    </submittedName>
</protein>
<dbReference type="RefSeq" id="WP_311020296.1">
    <property type="nucleotide sequence ID" value="NZ_JAUHGG010000003.1"/>
</dbReference>
<dbReference type="EMBL" id="JAUHGG010000003">
    <property type="protein sequence ID" value="MDS1821410.1"/>
    <property type="molecule type" value="Genomic_DNA"/>
</dbReference>
<dbReference type="Proteomes" id="UP001253193">
    <property type="component" value="Unassembled WGS sequence"/>
</dbReference>
<evidence type="ECO:0000313" key="3">
    <source>
        <dbReference type="Proteomes" id="UP001253193"/>
    </source>
</evidence>
<sequence length="153" mass="16913">MKLEKSFGNLVAKAKDAQFDVIIHCQNCFHGWKKGIVKEIASTFPEAKKADLATRYGDKKKLGTYSSATINLECGKTLVVANLYAQFSFGQGKHLKDKALRDCLMKINSDFSGLKIGYPLIGAGQAGGDWAEIEKIIDETLTDVDHQLVVFRK</sequence>
<dbReference type="PROSITE" id="PS51154">
    <property type="entry name" value="MACRO"/>
    <property type="match status" value="1"/>
</dbReference>